<reference evidence="1 2" key="1">
    <citation type="journal article" date="2019" name="Sci. Rep.">
        <title>A high-quality genome of Eragrostis curvula grass provides insights into Poaceae evolution and supports new strategies to enhance forage quality.</title>
        <authorList>
            <person name="Carballo J."/>
            <person name="Santos B.A.C.M."/>
            <person name="Zappacosta D."/>
            <person name="Garbus I."/>
            <person name="Selva J.P."/>
            <person name="Gallo C.A."/>
            <person name="Diaz A."/>
            <person name="Albertini E."/>
            <person name="Caccamo M."/>
            <person name="Echenique V."/>
        </authorList>
    </citation>
    <scope>NUCLEOTIDE SEQUENCE [LARGE SCALE GENOMIC DNA]</scope>
    <source>
        <strain evidence="2">cv. Victoria</strain>
        <tissue evidence="1">Leaf</tissue>
    </source>
</reference>
<keyword evidence="2" id="KW-1185">Reference proteome</keyword>
<dbReference type="EMBL" id="RWGY01000450">
    <property type="protein sequence ID" value="TVU01372.1"/>
    <property type="molecule type" value="Genomic_DNA"/>
</dbReference>
<evidence type="ECO:0000313" key="2">
    <source>
        <dbReference type="Proteomes" id="UP000324897"/>
    </source>
</evidence>
<gene>
    <name evidence="1" type="ORF">EJB05_53182</name>
</gene>
<sequence>MRCMLIVTMDGNGTAELPPSNGPAALPELRAGRNRPRRGFQSEMGPCCSKQHVFQVQGWSVGHTGDELDRPWAKEHGKAV</sequence>
<dbReference type="AlphaFoldDB" id="A0A5J9SQS7"/>
<dbReference type="Proteomes" id="UP000324897">
    <property type="component" value="Unassembled WGS sequence"/>
</dbReference>
<proteinExistence type="predicted"/>
<organism evidence="1 2">
    <name type="scientific">Eragrostis curvula</name>
    <name type="common">weeping love grass</name>
    <dbReference type="NCBI Taxonomy" id="38414"/>
    <lineage>
        <taxon>Eukaryota</taxon>
        <taxon>Viridiplantae</taxon>
        <taxon>Streptophyta</taxon>
        <taxon>Embryophyta</taxon>
        <taxon>Tracheophyta</taxon>
        <taxon>Spermatophyta</taxon>
        <taxon>Magnoliopsida</taxon>
        <taxon>Liliopsida</taxon>
        <taxon>Poales</taxon>
        <taxon>Poaceae</taxon>
        <taxon>PACMAD clade</taxon>
        <taxon>Chloridoideae</taxon>
        <taxon>Eragrostideae</taxon>
        <taxon>Eragrostidinae</taxon>
        <taxon>Eragrostis</taxon>
    </lineage>
</organism>
<protein>
    <submittedName>
        <fullName evidence="1">Uncharacterized protein</fullName>
    </submittedName>
</protein>
<evidence type="ECO:0000313" key="1">
    <source>
        <dbReference type="EMBL" id="TVU01372.1"/>
    </source>
</evidence>
<accession>A0A5J9SQS7</accession>
<dbReference type="Gramene" id="TVU01372">
    <property type="protein sequence ID" value="TVU01372"/>
    <property type="gene ID" value="EJB05_53182"/>
</dbReference>
<name>A0A5J9SQS7_9POAL</name>
<comment type="caution">
    <text evidence="1">The sequence shown here is derived from an EMBL/GenBank/DDBJ whole genome shotgun (WGS) entry which is preliminary data.</text>
</comment>
<feature type="non-terminal residue" evidence="1">
    <location>
        <position position="1"/>
    </location>
</feature>